<dbReference type="InterPro" id="IPR050324">
    <property type="entry name" value="CDP-alcohol_PTase-I"/>
</dbReference>
<evidence type="ECO:0000313" key="13">
    <source>
        <dbReference type="Proteomes" id="UP000620104"/>
    </source>
</evidence>
<dbReference type="FunFam" id="1.20.120.1760:FF:000030">
    <property type="entry name" value="Cardiolipin synthase, putative"/>
    <property type="match status" value="1"/>
</dbReference>
<dbReference type="PROSITE" id="PS00379">
    <property type="entry name" value="CDP_ALCOHOL_P_TRANSF"/>
    <property type="match status" value="1"/>
</dbReference>
<evidence type="ECO:0000256" key="9">
    <source>
        <dbReference type="ARBA" id="ARBA00023264"/>
    </source>
</evidence>
<keyword evidence="5" id="KW-1133">Transmembrane helix</keyword>
<evidence type="ECO:0000256" key="2">
    <source>
        <dbReference type="ARBA" id="ARBA00022516"/>
    </source>
</evidence>
<reference evidence="12" key="1">
    <citation type="submission" date="2020-07" db="EMBL/GenBank/DDBJ databases">
        <title>Draft Genome Sequence of a Deep-Sea Yeast, Naganishia (Cryptococcus) liquefaciens strain N6.</title>
        <authorList>
            <person name="Han Y.W."/>
            <person name="Kajitani R."/>
            <person name="Morimoto H."/>
            <person name="Parhat M."/>
            <person name="Tsubouchi H."/>
            <person name="Bakenova O."/>
            <person name="Ogata M."/>
            <person name="Argunhan B."/>
            <person name="Aoki R."/>
            <person name="Kajiwara S."/>
            <person name="Itoh T."/>
            <person name="Iwasaki H."/>
        </authorList>
    </citation>
    <scope>NUCLEOTIDE SEQUENCE</scope>
    <source>
        <strain evidence="12">N6</strain>
    </source>
</reference>
<name>A0A8H3TMV0_9TREE</name>
<organism evidence="12 13">
    <name type="scientific">Naganishia liquefaciens</name>
    <dbReference type="NCBI Taxonomy" id="104408"/>
    <lineage>
        <taxon>Eukaryota</taxon>
        <taxon>Fungi</taxon>
        <taxon>Dikarya</taxon>
        <taxon>Basidiomycota</taxon>
        <taxon>Agaricomycotina</taxon>
        <taxon>Tremellomycetes</taxon>
        <taxon>Filobasidiales</taxon>
        <taxon>Filobasidiaceae</taxon>
        <taxon>Naganishia</taxon>
    </lineage>
</organism>
<keyword evidence="2" id="KW-0444">Lipid biosynthesis</keyword>
<proteinExistence type="inferred from homology"/>
<dbReference type="PANTHER" id="PTHR14269:SF60">
    <property type="entry name" value="CARDIOLIPIN SYNTHASE (CMP-FORMING)"/>
    <property type="match status" value="1"/>
</dbReference>
<keyword evidence="4" id="KW-0812">Transmembrane</keyword>
<comment type="caution">
    <text evidence="12">The sequence shown here is derived from an EMBL/GenBank/DDBJ whole genome shotgun (WGS) entry which is preliminary data.</text>
</comment>
<dbReference type="InterPro" id="IPR000462">
    <property type="entry name" value="CDP-OH_P_trans"/>
</dbReference>
<evidence type="ECO:0008006" key="14">
    <source>
        <dbReference type="Google" id="ProtNLM"/>
    </source>
</evidence>
<keyword evidence="6" id="KW-0443">Lipid metabolism</keyword>
<dbReference type="EMBL" id="BLZA01000005">
    <property type="protein sequence ID" value="GHJ83962.1"/>
    <property type="molecule type" value="Genomic_DNA"/>
</dbReference>
<evidence type="ECO:0000256" key="4">
    <source>
        <dbReference type="ARBA" id="ARBA00022692"/>
    </source>
</evidence>
<accession>A0A8H3TMV0</accession>
<comment type="similarity">
    <text evidence="10">Belongs to the CDP-alcohol phosphatidyltransferase class-I family.</text>
</comment>
<protein>
    <recommendedName>
        <fullName evidence="14">CDP-alcohol phosphatidyltransferase family protein</fullName>
    </recommendedName>
</protein>
<evidence type="ECO:0000256" key="3">
    <source>
        <dbReference type="ARBA" id="ARBA00022679"/>
    </source>
</evidence>
<sequence>MLIRPLAVCRRSVSLAPGTRLLSYRSPVLQNSLNASLACTLPRLRRPHVKSSVSLAENKFALSPSSSTVFPSLAVKRRYATNSTNTKPVPQKSTASSSQVTPSPNTSTTPTTPELRESPYTIPNALTLARILSCPVLGYCVVKGEFEWATGILVLGGFSDWLDGYIARRFNMRSVFGTILDPAADKTLMTTLVVTLAYKGLLPMPLAVLILGRDVALSLSAFYYRYISLPEPKTFKRYWDFSIPSAEVRPTQISKYNTALQLVLMGTTTVSPLLGVDISMPLQALQWTVAGTTLWSGLSYIGSKDAVKILSKK</sequence>
<dbReference type="GO" id="GO:0032049">
    <property type="term" value="P:cardiolipin biosynthetic process"/>
    <property type="evidence" value="ECO:0007669"/>
    <property type="project" value="TreeGrafter"/>
</dbReference>
<keyword evidence="9" id="KW-1208">Phospholipid metabolism</keyword>
<keyword evidence="7" id="KW-0472">Membrane</keyword>
<evidence type="ECO:0000256" key="7">
    <source>
        <dbReference type="ARBA" id="ARBA00023136"/>
    </source>
</evidence>
<feature type="compositionally biased region" description="Low complexity" evidence="11">
    <location>
        <begin position="96"/>
        <end position="113"/>
    </location>
</feature>
<evidence type="ECO:0000256" key="5">
    <source>
        <dbReference type="ARBA" id="ARBA00022989"/>
    </source>
</evidence>
<dbReference type="InterPro" id="IPR048254">
    <property type="entry name" value="CDP_ALCOHOL_P_TRANSF_CS"/>
</dbReference>
<evidence type="ECO:0000256" key="10">
    <source>
        <dbReference type="RuleBase" id="RU003750"/>
    </source>
</evidence>
<dbReference type="GO" id="GO:0016020">
    <property type="term" value="C:membrane"/>
    <property type="evidence" value="ECO:0007669"/>
    <property type="project" value="UniProtKB-SubCell"/>
</dbReference>
<comment type="subcellular location">
    <subcellularLocation>
        <location evidence="1">Membrane</location>
        <topology evidence="1">Multi-pass membrane protein</topology>
    </subcellularLocation>
</comment>
<dbReference type="Gene3D" id="1.20.120.1760">
    <property type="match status" value="1"/>
</dbReference>
<dbReference type="GO" id="GO:0005739">
    <property type="term" value="C:mitochondrion"/>
    <property type="evidence" value="ECO:0007669"/>
    <property type="project" value="TreeGrafter"/>
</dbReference>
<evidence type="ECO:0000256" key="11">
    <source>
        <dbReference type="SAM" id="MobiDB-lite"/>
    </source>
</evidence>
<keyword evidence="3 10" id="KW-0808">Transferase</keyword>
<keyword evidence="8" id="KW-0594">Phospholipid biosynthesis</keyword>
<keyword evidence="13" id="KW-1185">Reference proteome</keyword>
<gene>
    <name evidence="12" type="ORF">NliqN6_0364</name>
</gene>
<dbReference type="PANTHER" id="PTHR14269">
    <property type="entry name" value="CDP-DIACYLGLYCEROL--GLYCEROL-3-PHOSPHATE 3-PHOSPHATIDYLTRANSFERASE-RELATED"/>
    <property type="match status" value="1"/>
</dbReference>
<evidence type="ECO:0000256" key="1">
    <source>
        <dbReference type="ARBA" id="ARBA00004141"/>
    </source>
</evidence>
<evidence type="ECO:0000313" key="12">
    <source>
        <dbReference type="EMBL" id="GHJ83962.1"/>
    </source>
</evidence>
<dbReference type="AlphaFoldDB" id="A0A8H3TMV0"/>
<dbReference type="Proteomes" id="UP000620104">
    <property type="component" value="Unassembled WGS sequence"/>
</dbReference>
<dbReference type="GO" id="GO:0043337">
    <property type="term" value="F:cardiolipin synthase (CMP-forming)"/>
    <property type="evidence" value="ECO:0007669"/>
    <property type="project" value="TreeGrafter"/>
</dbReference>
<evidence type="ECO:0000256" key="8">
    <source>
        <dbReference type="ARBA" id="ARBA00023209"/>
    </source>
</evidence>
<dbReference type="InterPro" id="IPR043130">
    <property type="entry name" value="CDP-OH_PTrfase_TM_dom"/>
</dbReference>
<dbReference type="OrthoDB" id="10020554at2759"/>
<dbReference type="Pfam" id="PF01066">
    <property type="entry name" value="CDP-OH_P_transf"/>
    <property type="match status" value="1"/>
</dbReference>
<feature type="region of interest" description="Disordered" evidence="11">
    <location>
        <begin position="81"/>
        <end position="118"/>
    </location>
</feature>
<evidence type="ECO:0000256" key="6">
    <source>
        <dbReference type="ARBA" id="ARBA00023098"/>
    </source>
</evidence>
<feature type="compositionally biased region" description="Polar residues" evidence="11">
    <location>
        <begin position="81"/>
        <end position="95"/>
    </location>
</feature>